<organism evidence="1 2">
    <name type="scientific">Fulvivirga lutea</name>
    <dbReference type="NCBI Taxonomy" id="2810512"/>
    <lineage>
        <taxon>Bacteria</taxon>
        <taxon>Pseudomonadati</taxon>
        <taxon>Bacteroidota</taxon>
        <taxon>Cytophagia</taxon>
        <taxon>Cytophagales</taxon>
        <taxon>Fulvivirgaceae</taxon>
        <taxon>Fulvivirga</taxon>
    </lineage>
</organism>
<evidence type="ECO:0000313" key="2">
    <source>
        <dbReference type="Proteomes" id="UP000662783"/>
    </source>
</evidence>
<keyword evidence="2" id="KW-1185">Reference proteome</keyword>
<dbReference type="RefSeq" id="WP_205720440.1">
    <property type="nucleotide sequence ID" value="NZ_CP070608.1"/>
</dbReference>
<proteinExistence type="predicted"/>
<reference evidence="1" key="1">
    <citation type="submission" date="2021-02" db="EMBL/GenBank/DDBJ databases">
        <title>Fulvivirga sp. S481 isolated from sea water.</title>
        <authorList>
            <person name="Bae S.S."/>
            <person name="Baek K."/>
        </authorList>
    </citation>
    <scope>NUCLEOTIDE SEQUENCE</scope>
    <source>
        <strain evidence="1">S481</strain>
    </source>
</reference>
<dbReference type="EMBL" id="CP070608">
    <property type="protein sequence ID" value="QSE95927.1"/>
    <property type="molecule type" value="Genomic_DNA"/>
</dbReference>
<protein>
    <recommendedName>
        <fullName evidence="3">STAS/SEC14 domain-containing protein</fullName>
    </recommendedName>
</protein>
<evidence type="ECO:0008006" key="3">
    <source>
        <dbReference type="Google" id="ProtNLM"/>
    </source>
</evidence>
<sequence length="122" mass="13427">MAKCSVIEYQGLEIVFTDISNAKPSEAIAAFEESVKIISERPLNTVYSLVNAKGAKINKEMIDRIKGVVKKNNAYNKATVVSGLDSITKLMAQSIAVLTGRNIKLVDTMDEAMEYLLAESRR</sequence>
<gene>
    <name evidence="1" type="ORF">JR347_09870</name>
</gene>
<dbReference type="KEGG" id="fuv:JR347_09870"/>
<accession>A0A974WF90</accession>
<name>A0A974WF90_9BACT</name>
<dbReference type="AlphaFoldDB" id="A0A974WF90"/>
<evidence type="ECO:0000313" key="1">
    <source>
        <dbReference type="EMBL" id="QSE95927.1"/>
    </source>
</evidence>
<dbReference type="Proteomes" id="UP000662783">
    <property type="component" value="Chromosome"/>
</dbReference>